<gene>
    <name evidence="1" type="ORF">A4W93_06275</name>
</gene>
<accession>A0A1W6L5E7</accession>
<organism evidence="1 2">
    <name type="scientific">Piscinibacter gummiphilus</name>
    <dbReference type="NCBI Taxonomy" id="946333"/>
    <lineage>
        <taxon>Bacteria</taxon>
        <taxon>Pseudomonadati</taxon>
        <taxon>Pseudomonadota</taxon>
        <taxon>Betaproteobacteria</taxon>
        <taxon>Burkholderiales</taxon>
        <taxon>Sphaerotilaceae</taxon>
        <taxon>Piscinibacter</taxon>
    </lineage>
</organism>
<keyword evidence="2" id="KW-1185">Reference proteome</keyword>
<dbReference type="GO" id="GO:0005886">
    <property type="term" value="C:plasma membrane"/>
    <property type="evidence" value="ECO:0007669"/>
    <property type="project" value="InterPro"/>
</dbReference>
<dbReference type="SUPFAM" id="SSF53822">
    <property type="entry name" value="Periplasmic binding protein-like I"/>
    <property type="match status" value="1"/>
</dbReference>
<dbReference type="PANTHER" id="PTHR43208:SF1">
    <property type="entry name" value="ABC TRANSPORTER SUBSTRATE-BINDING PROTEIN"/>
    <property type="match status" value="1"/>
</dbReference>
<dbReference type="STRING" id="946333.A4W93_06275"/>
<dbReference type="InterPro" id="IPR052910">
    <property type="entry name" value="ABC-Purine-Binding"/>
</dbReference>
<sequence length="369" mass="39475">MFKNLARASVQLCAMSAAVLSLVVPSGAGAQPPAAKPPLPVAFVYVSPVGEAGWTYQHDLGRRAMEQALGPLVKTTIVEAVPEGAESERVLRDLAAQGNKLIFATSFGYLEPALRVASEFPGTTFEHAGGYRTSANVNTYNARYYEGRYLAGLVAGRTSKTGIAGYVAGFPVPEVIQGINAFTLGMRAARPDAQVKVLWLDTWFDPTREREAALALIAQGADVLTNHSGSTAVAQAAQDKGVKVIAYQSDMRRFAPDAQLTAITQQWGAYYTRVARAVLDGSWRATPVWGGMKDGLLALAPFHPSVPADVIKTVRAREADIIAGRFHPFAGRLVDQAGRERQAGGTMDDATLSRMNWFVQGVSGTLPKP</sequence>
<dbReference type="PANTHER" id="PTHR43208">
    <property type="entry name" value="ABC TRANSPORTER SUBSTRATE-BINDING PROTEIN"/>
    <property type="match status" value="1"/>
</dbReference>
<dbReference type="Proteomes" id="UP000193427">
    <property type="component" value="Chromosome"/>
</dbReference>
<dbReference type="InterPro" id="IPR003760">
    <property type="entry name" value="PnrA-like"/>
</dbReference>
<evidence type="ECO:0000313" key="2">
    <source>
        <dbReference type="Proteomes" id="UP000193427"/>
    </source>
</evidence>
<dbReference type="Gene3D" id="3.40.50.2300">
    <property type="match status" value="2"/>
</dbReference>
<name>A0A1W6L5E7_9BURK</name>
<dbReference type="InterPro" id="IPR028082">
    <property type="entry name" value="Peripla_BP_I"/>
</dbReference>
<dbReference type="KEGG" id="rgu:A4W93_06275"/>
<proteinExistence type="predicted"/>
<dbReference type="OrthoDB" id="9769871at2"/>
<dbReference type="CDD" id="cd19963">
    <property type="entry name" value="PBP1_BMP-like"/>
    <property type="match status" value="1"/>
</dbReference>
<reference evidence="1 2" key="1">
    <citation type="submission" date="2016-04" db="EMBL/GenBank/DDBJ databases">
        <title>Complete genome sequence of natural rubber-degrading, novel Gram-negative bacterium, Rhizobacter gummiphilus strain NS21.</title>
        <authorList>
            <person name="Tabata M."/>
            <person name="Kasai D."/>
            <person name="Fukuda M."/>
        </authorList>
    </citation>
    <scope>NUCLEOTIDE SEQUENCE [LARGE SCALE GENOMIC DNA]</scope>
    <source>
        <strain evidence="1 2">NS21</strain>
    </source>
</reference>
<protein>
    <submittedName>
        <fullName evidence="1">BMP family ABC transporter substrate-binding protein</fullName>
    </submittedName>
</protein>
<dbReference type="EMBL" id="CP015118">
    <property type="protein sequence ID" value="ARN19549.1"/>
    <property type="molecule type" value="Genomic_DNA"/>
</dbReference>
<dbReference type="AlphaFoldDB" id="A0A1W6L5E7"/>
<dbReference type="RefSeq" id="WP_085749810.1">
    <property type="nucleotide sequence ID" value="NZ_BSPR01000002.1"/>
</dbReference>
<evidence type="ECO:0000313" key="1">
    <source>
        <dbReference type="EMBL" id="ARN19549.1"/>
    </source>
</evidence>
<dbReference type="Pfam" id="PF02608">
    <property type="entry name" value="Bmp"/>
    <property type="match status" value="1"/>
</dbReference>